<organism evidence="3 4">
    <name type="scientific">Desulfotalea psychrophila</name>
    <dbReference type="NCBI Taxonomy" id="84980"/>
    <lineage>
        <taxon>Bacteria</taxon>
        <taxon>Pseudomonadati</taxon>
        <taxon>Thermodesulfobacteriota</taxon>
        <taxon>Desulfobulbia</taxon>
        <taxon>Desulfobulbales</taxon>
        <taxon>Desulfocapsaceae</taxon>
        <taxon>Desulfotalea</taxon>
    </lineage>
</organism>
<keyword evidence="4" id="KW-1185">Reference proteome</keyword>
<protein>
    <submittedName>
        <fullName evidence="3">Transposase</fullName>
    </submittedName>
</protein>
<proteinExistence type="predicted"/>
<evidence type="ECO:0000256" key="1">
    <source>
        <dbReference type="SAM" id="MobiDB-lite"/>
    </source>
</evidence>
<feature type="domain" description="Transposase IS116/IS110/IS902 C-terminal" evidence="2">
    <location>
        <begin position="2"/>
        <end position="41"/>
    </location>
</feature>
<sequence>MAFLGLIPSEHSSGERVKKGSITKTGNRHVRKALITAAHAYRFPARKSRAIRKRQEDLPEGVIEISWKAQCRLCTRYHYLTAKGKNANVTKTAVAREIAGFSWAIAQELSKAA</sequence>
<evidence type="ECO:0000313" key="4">
    <source>
        <dbReference type="Proteomes" id="UP000717534"/>
    </source>
</evidence>
<comment type="caution">
    <text evidence="3">The sequence shown here is derived from an EMBL/GenBank/DDBJ whole genome shotgun (WGS) entry which is preliminary data.</text>
</comment>
<dbReference type="Proteomes" id="UP000717534">
    <property type="component" value="Unassembled WGS sequence"/>
</dbReference>
<gene>
    <name evidence="3" type="ORF">JYU06_05700</name>
</gene>
<evidence type="ECO:0000259" key="2">
    <source>
        <dbReference type="Pfam" id="PF02371"/>
    </source>
</evidence>
<name>A0ABS3AWF0_9BACT</name>
<evidence type="ECO:0000313" key="3">
    <source>
        <dbReference type="EMBL" id="MBN4068997.1"/>
    </source>
</evidence>
<dbReference type="EMBL" id="JAFITO010000106">
    <property type="protein sequence ID" value="MBN4068997.1"/>
    <property type="molecule type" value="Genomic_DNA"/>
</dbReference>
<dbReference type="Pfam" id="PF02371">
    <property type="entry name" value="Transposase_20"/>
    <property type="match status" value="1"/>
</dbReference>
<reference evidence="3 4" key="1">
    <citation type="submission" date="2021-02" db="EMBL/GenBank/DDBJ databases">
        <title>Activity-based single-cell genomes from oceanic crustal fluid captures similar information to metagenomic and metatranscriptomic surveys with orders of magnitude less sampling.</title>
        <authorList>
            <person name="D'Angelo T.S."/>
            <person name="Orcutt B.N."/>
        </authorList>
    </citation>
    <scope>NUCLEOTIDE SEQUENCE [LARGE SCALE GENOMIC DNA]</scope>
    <source>
        <strain evidence="3">AH-315-G02</strain>
    </source>
</reference>
<accession>A0ABS3AWF0</accession>
<feature type="region of interest" description="Disordered" evidence="1">
    <location>
        <begin position="1"/>
        <end position="21"/>
    </location>
</feature>
<dbReference type="InterPro" id="IPR003346">
    <property type="entry name" value="Transposase_20"/>
</dbReference>